<sequence length="77" mass="8912">MKSASPARFSYKRFIMCARYIKTMFIWASLAGALRHLEDGCKVLPQCGLLVCPLIEFRKQVVCRRENRIGYHSDGWS</sequence>
<proteinExistence type="predicted"/>
<evidence type="ECO:0000313" key="1">
    <source>
        <dbReference type="EMBL" id="AMW33936.1"/>
    </source>
</evidence>
<reference evidence="1 2" key="1">
    <citation type="submission" date="2016-02" db="EMBL/GenBank/DDBJ databases">
        <title>Complete Genome of H5569, the type strain of the newly described species Haematospirillium jordaniae.</title>
        <authorList>
            <person name="Nicholson A.C."/>
            <person name="Humrighouse B.W."/>
            <person name="Loparov V."/>
            <person name="McQuiston J.R."/>
        </authorList>
    </citation>
    <scope>NUCLEOTIDE SEQUENCE [LARGE SCALE GENOMIC DNA]</scope>
    <source>
        <strain evidence="1 2">H5569</strain>
    </source>
</reference>
<protein>
    <submittedName>
        <fullName evidence="1">Uncharacterized protein</fullName>
    </submittedName>
</protein>
<dbReference type="AlphaFoldDB" id="A0A143DBB1"/>
<evidence type="ECO:0000313" key="2">
    <source>
        <dbReference type="Proteomes" id="UP000076066"/>
    </source>
</evidence>
<keyword evidence="2" id="KW-1185">Reference proteome</keyword>
<accession>A0A143DBB1</accession>
<dbReference type="EMBL" id="CP014525">
    <property type="protein sequence ID" value="AMW33936.1"/>
    <property type="molecule type" value="Genomic_DNA"/>
</dbReference>
<name>A0A143DBB1_9PROT</name>
<dbReference type="KEGG" id="hjo:AY555_00705"/>
<gene>
    <name evidence="1" type="ORF">AY555_00705</name>
</gene>
<dbReference type="Proteomes" id="UP000076066">
    <property type="component" value="Chromosome"/>
</dbReference>
<organism evidence="1 2">
    <name type="scientific">Haematospirillum jordaniae</name>
    <dbReference type="NCBI Taxonomy" id="1549855"/>
    <lineage>
        <taxon>Bacteria</taxon>
        <taxon>Pseudomonadati</taxon>
        <taxon>Pseudomonadota</taxon>
        <taxon>Alphaproteobacteria</taxon>
        <taxon>Rhodospirillales</taxon>
        <taxon>Novispirillaceae</taxon>
        <taxon>Haematospirillum</taxon>
    </lineage>
</organism>
<dbReference type="STRING" id="1549855.AY555_00705"/>